<dbReference type="InterPro" id="IPR010310">
    <property type="entry name" value="T7SS_ESAT-6-like"/>
</dbReference>
<dbReference type="Gene3D" id="1.10.287.1060">
    <property type="entry name" value="ESAT-6-like"/>
    <property type="match status" value="1"/>
</dbReference>
<feature type="region of interest" description="Disordered" evidence="1">
    <location>
        <begin position="69"/>
        <end position="88"/>
    </location>
</feature>
<sequence>MNLIKSDYETLLPALHDVLLASSENMDKAKLALEITANDYVDVDRKIAGSLAGPDSNVPVDVVDDGAADGFGDISSPTEHLKDPNRGDKEMPKVSFGIAWDKVCDLLVMLGASDPRTKVAALLAGDIPKTTGQADAWRKLAEFVDDVQGNLAAGQTAISKTWTGEASTAAAGHFQSWNTKFDRIESIMKKTAQYLDDAAGQAVNLAQNATDTFVLIVSLLTAAFTKASIPLYGQAYLAAKGWEAFKLYKAVVTVLNLFLTLLRTIKNLFVSAIGEFSRESLPKPPQVR</sequence>
<feature type="compositionally biased region" description="Basic and acidic residues" evidence="1">
    <location>
        <begin position="79"/>
        <end position="88"/>
    </location>
</feature>
<dbReference type="RefSeq" id="WP_077117074.1">
    <property type="nucleotide sequence ID" value="NZ_MUKP01000012.1"/>
</dbReference>
<dbReference type="OrthoDB" id="3762199at2"/>
<dbReference type="AlphaFoldDB" id="A0A1V2TEW7"/>
<protein>
    <submittedName>
        <fullName evidence="2">Uncharacterized protein</fullName>
    </submittedName>
</protein>
<gene>
    <name evidence="2" type="ORF">B0T46_13595</name>
</gene>
<dbReference type="STRING" id="1538463.B0T36_17785"/>
<keyword evidence="3" id="KW-1185">Reference proteome</keyword>
<dbReference type="InterPro" id="IPR036689">
    <property type="entry name" value="ESAT-6-like_sf"/>
</dbReference>
<dbReference type="Pfam" id="PF06013">
    <property type="entry name" value="WXG100"/>
    <property type="match status" value="1"/>
</dbReference>
<dbReference type="Proteomes" id="UP000188836">
    <property type="component" value="Unassembled WGS sequence"/>
</dbReference>
<evidence type="ECO:0000313" key="2">
    <source>
        <dbReference type="EMBL" id="ONM48057.1"/>
    </source>
</evidence>
<proteinExistence type="predicted"/>
<name>A0A1V2TEW7_9NOCA</name>
<evidence type="ECO:0000256" key="1">
    <source>
        <dbReference type="SAM" id="MobiDB-lite"/>
    </source>
</evidence>
<reference evidence="2 3" key="1">
    <citation type="journal article" date="2016" name="Antonie Van Leeuwenhoek">
        <title>Nocardia donostiensis sp. nov., isolated from human respiratory specimens.</title>
        <authorList>
            <person name="Ercibengoa M."/>
            <person name="Bell M."/>
            <person name="Marimon J.M."/>
            <person name="Humrighouse B."/>
            <person name="Klenk H.P."/>
            <person name="Potter G."/>
            <person name="Perez-Trallero E."/>
        </authorList>
    </citation>
    <scope>NUCLEOTIDE SEQUENCE [LARGE SCALE GENOMIC DNA]</scope>
    <source>
        <strain evidence="2 3">X1655</strain>
    </source>
</reference>
<comment type="caution">
    <text evidence="2">The sequence shown here is derived from an EMBL/GenBank/DDBJ whole genome shotgun (WGS) entry which is preliminary data.</text>
</comment>
<dbReference type="EMBL" id="MUMY01000011">
    <property type="protein sequence ID" value="ONM48057.1"/>
    <property type="molecule type" value="Genomic_DNA"/>
</dbReference>
<accession>A0A1V2TEW7</accession>
<evidence type="ECO:0000313" key="3">
    <source>
        <dbReference type="Proteomes" id="UP000188836"/>
    </source>
</evidence>
<dbReference type="SUPFAM" id="SSF140453">
    <property type="entry name" value="EsxAB dimer-like"/>
    <property type="match status" value="1"/>
</dbReference>
<organism evidence="2 3">
    <name type="scientific">Nocardia donostiensis</name>
    <dbReference type="NCBI Taxonomy" id="1538463"/>
    <lineage>
        <taxon>Bacteria</taxon>
        <taxon>Bacillati</taxon>
        <taxon>Actinomycetota</taxon>
        <taxon>Actinomycetes</taxon>
        <taxon>Mycobacteriales</taxon>
        <taxon>Nocardiaceae</taxon>
        <taxon>Nocardia</taxon>
    </lineage>
</organism>